<evidence type="ECO:0000313" key="4">
    <source>
        <dbReference type="Proteomes" id="UP001415857"/>
    </source>
</evidence>
<sequence length="192" mass="21317">MQNAGFLISAKNVFYQIERPDLVSWNAIIAGFAYGGDAYEAMSFFSQMRHLGLNTDEITVRSLLCAFTSPMTLYQGLQVHSYIIKMGFSLDVPVCNTLLTMYAKCSDLCVAFNMFKEVKNTADLVSWNAILTACLQHKQAGEVFRFLKLMLISQNKPNHITLTSILGACTETASLEMGNQVHCYSVKTGARA</sequence>
<keyword evidence="4" id="KW-1185">Reference proteome</keyword>
<dbReference type="Gene3D" id="1.25.40.10">
    <property type="entry name" value="Tetratricopeptide repeat domain"/>
    <property type="match status" value="2"/>
</dbReference>
<dbReference type="Proteomes" id="UP001415857">
    <property type="component" value="Unassembled WGS sequence"/>
</dbReference>
<dbReference type="GO" id="GO:0009451">
    <property type="term" value="P:RNA modification"/>
    <property type="evidence" value="ECO:0007669"/>
    <property type="project" value="InterPro"/>
</dbReference>
<dbReference type="AlphaFoldDB" id="A0AAP0SAY8"/>
<gene>
    <name evidence="3" type="ORF">L1049_008573</name>
</gene>
<keyword evidence="1" id="KW-0677">Repeat</keyword>
<feature type="repeat" description="PPR" evidence="2">
    <location>
        <begin position="21"/>
        <end position="55"/>
    </location>
</feature>
<dbReference type="InterPro" id="IPR002885">
    <property type="entry name" value="PPR_rpt"/>
</dbReference>
<dbReference type="Pfam" id="PF13041">
    <property type="entry name" value="PPR_2"/>
    <property type="match status" value="2"/>
</dbReference>
<protein>
    <recommendedName>
        <fullName evidence="5">Pentatricopeptide repeat-containing protein</fullName>
    </recommendedName>
</protein>
<evidence type="ECO:0000256" key="2">
    <source>
        <dbReference type="PROSITE-ProRule" id="PRU00708"/>
    </source>
</evidence>
<organism evidence="3 4">
    <name type="scientific">Liquidambar formosana</name>
    <name type="common">Formosan gum</name>
    <dbReference type="NCBI Taxonomy" id="63359"/>
    <lineage>
        <taxon>Eukaryota</taxon>
        <taxon>Viridiplantae</taxon>
        <taxon>Streptophyta</taxon>
        <taxon>Embryophyta</taxon>
        <taxon>Tracheophyta</taxon>
        <taxon>Spermatophyta</taxon>
        <taxon>Magnoliopsida</taxon>
        <taxon>eudicotyledons</taxon>
        <taxon>Gunneridae</taxon>
        <taxon>Pentapetalae</taxon>
        <taxon>Saxifragales</taxon>
        <taxon>Altingiaceae</taxon>
        <taxon>Liquidambar</taxon>
    </lineage>
</organism>
<evidence type="ECO:0000313" key="3">
    <source>
        <dbReference type="EMBL" id="KAK9290404.1"/>
    </source>
</evidence>
<accession>A0AAP0SAY8</accession>
<evidence type="ECO:0008006" key="5">
    <source>
        <dbReference type="Google" id="ProtNLM"/>
    </source>
</evidence>
<feature type="repeat" description="PPR" evidence="2">
    <location>
        <begin position="123"/>
        <end position="157"/>
    </location>
</feature>
<dbReference type="InterPro" id="IPR046960">
    <property type="entry name" value="PPR_At4g14850-like_plant"/>
</dbReference>
<reference evidence="3 4" key="1">
    <citation type="journal article" date="2024" name="Plant J.">
        <title>Genome sequences and population genomics reveal climatic adaptation and genomic divergence between two closely related sweetgum species.</title>
        <authorList>
            <person name="Xu W.Q."/>
            <person name="Ren C.Q."/>
            <person name="Zhang X.Y."/>
            <person name="Comes H.P."/>
            <person name="Liu X.H."/>
            <person name="Li Y.G."/>
            <person name="Kettle C.J."/>
            <person name="Jalonen R."/>
            <person name="Gaisberger H."/>
            <person name="Ma Y.Z."/>
            <person name="Qiu Y.X."/>
        </authorList>
    </citation>
    <scope>NUCLEOTIDE SEQUENCE [LARGE SCALE GENOMIC DNA]</scope>
    <source>
        <strain evidence="3">Hangzhou</strain>
    </source>
</reference>
<dbReference type="EMBL" id="JBBPBK010000002">
    <property type="protein sequence ID" value="KAK9290404.1"/>
    <property type="molecule type" value="Genomic_DNA"/>
</dbReference>
<name>A0AAP0SAY8_LIQFO</name>
<evidence type="ECO:0000256" key="1">
    <source>
        <dbReference type="ARBA" id="ARBA00022737"/>
    </source>
</evidence>
<dbReference type="PROSITE" id="PS51375">
    <property type="entry name" value="PPR"/>
    <property type="match status" value="2"/>
</dbReference>
<dbReference type="PANTHER" id="PTHR24015">
    <property type="entry name" value="OS07G0578800 PROTEIN-RELATED"/>
    <property type="match status" value="1"/>
</dbReference>
<dbReference type="GO" id="GO:0003723">
    <property type="term" value="F:RNA binding"/>
    <property type="evidence" value="ECO:0007669"/>
    <property type="project" value="InterPro"/>
</dbReference>
<dbReference type="FunFam" id="1.25.40.10:FF:000689">
    <property type="entry name" value="Tetratricopeptide repeat (TPR)-like superfamily protein"/>
    <property type="match status" value="1"/>
</dbReference>
<dbReference type="InterPro" id="IPR011990">
    <property type="entry name" value="TPR-like_helical_dom_sf"/>
</dbReference>
<proteinExistence type="predicted"/>
<comment type="caution">
    <text evidence="3">The sequence shown here is derived from an EMBL/GenBank/DDBJ whole genome shotgun (WGS) entry which is preliminary data.</text>
</comment>
<dbReference type="NCBIfam" id="TIGR00756">
    <property type="entry name" value="PPR"/>
    <property type="match status" value="1"/>
</dbReference>